<evidence type="ECO:0000313" key="10">
    <source>
        <dbReference type="Proteomes" id="UP000190776"/>
    </source>
</evidence>
<dbReference type="CDD" id="cd16039">
    <property type="entry name" value="PHD_SPP1"/>
    <property type="match status" value="1"/>
</dbReference>
<keyword evidence="2" id="KW-0479">Metal-binding</keyword>
<keyword evidence="4" id="KW-0862">Zinc</keyword>
<dbReference type="InterPro" id="IPR019786">
    <property type="entry name" value="Zinc_finger_PHD-type_CS"/>
</dbReference>
<evidence type="ECO:0000256" key="6">
    <source>
        <dbReference type="PROSITE-ProRule" id="PRU00146"/>
    </source>
</evidence>
<dbReference type="InterPro" id="IPR019787">
    <property type="entry name" value="Znf_PHD-finger"/>
</dbReference>
<feature type="compositionally biased region" description="Basic and acidic residues" evidence="7">
    <location>
        <begin position="291"/>
        <end position="300"/>
    </location>
</feature>
<gene>
    <name evidence="9" type="ORF">BK809_0007165</name>
</gene>
<feature type="compositionally biased region" description="Acidic residues" evidence="7">
    <location>
        <begin position="535"/>
        <end position="544"/>
    </location>
</feature>
<feature type="compositionally biased region" description="Basic residues" evidence="7">
    <location>
        <begin position="324"/>
        <end position="338"/>
    </location>
</feature>
<organism evidence="9 10">
    <name type="scientific">Diplodia seriata</name>
    <dbReference type="NCBI Taxonomy" id="420778"/>
    <lineage>
        <taxon>Eukaryota</taxon>
        <taxon>Fungi</taxon>
        <taxon>Dikarya</taxon>
        <taxon>Ascomycota</taxon>
        <taxon>Pezizomycotina</taxon>
        <taxon>Dothideomycetes</taxon>
        <taxon>Dothideomycetes incertae sedis</taxon>
        <taxon>Botryosphaeriales</taxon>
        <taxon>Botryosphaeriaceae</taxon>
        <taxon>Diplodia</taxon>
    </lineage>
</organism>
<accession>A0A1S8BI04</accession>
<feature type="compositionally biased region" description="Polar residues" evidence="7">
    <location>
        <begin position="63"/>
        <end position="72"/>
    </location>
</feature>
<dbReference type="SMART" id="SM00249">
    <property type="entry name" value="PHD"/>
    <property type="match status" value="1"/>
</dbReference>
<dbReference type="PANTHER" id="PTHR46174">
    <property type="entry name" value="CXXC-TYPE ZINC FINGER PROTEIN 1"/>
    <property type="match status" value="1"/>
</dbReference>
<dbReference type="Proteomes" id="UP000190776">
    <property type="component" value="Unassembled WGS sequence"/>
</dbReference>
<feature type="region of interest" description="Disordered" evidence="7">
    <location>
        <begin position="577"/>
        <end position="597"/>
    </location>
</feature>
<protein>
    <submittedName>
        <fullName evidence="9">Set1 complex component spp1</fullName>
    </submittedName>
</protein>
<evidence type="ECO:0000256" key="4">
    <source>
        <dbReference type="ARBA" id="ARBA00022833"/>
    </source>
</evidence>
<dbReference type="AlphaFoldDB" id="A0A1S8BI04"/>
<evidence type="ECO:0000256" key="1">
    <source>
        <dbReference type="ARBA" id="ARBA00004123"/>
    </source>
</evidence>
<proteinExistence type="predicted"/>
<evidence type="ECO:0000256" key="3">
    <source>
        <dbReference type="ARBA" id="ARBA00022771"/>
    </source>
</evidence>
<dbReference type="InterPro" id="IPR011011">
    <property type="entry name" value="Znf_FYVE_PHD"/>
</dbReference>
<dbReference type="Gene3D" id="3.30.40.10">
    <property type="entry name" value="Zinc/RING finger domain, C3HC4 (zinc finger)"/>
    <property type="match status" value="1"/>
</dbReference>
<feature type="region of interest" description="Disordered" evidence="7">
    <location>
        <begin position="511"/>
        <end position="557"/>
    </location>
</feature>
<evidence type="ECO:0000256" key="7">
    <source>
        <dbReference type="SAM" id="MobiDB-lite"/>
    </source>
</evidence>
<feature type="compositionally biased region" description="Polar residues" evidence="7">
    <location>
        <begin position="143"/>
        <end position="152"/>
    </location>
</feature>
<sequence>MSFKLSALLNPASEPSSPKTQPSEATTEAPPAPTSGAPAPVDTSKPENAPSALYEAADALTGLAQTDPSPRNSFAHVHPSTQSANGEQEVQSEIHPEARRTSSYGSVAVPVEPLSLDAAPEQHSPSLEQYHHRSKSPEEQRRQSLISMSSNPHVLPPIHTLETLPERRQSTQSQQLQGTPPYGRDASQIISTPEVDSVSAGDGLASATTQNREPDYVREEPTTAQIRGPSPSSFPADIPVFQAPSHSPTPQVKLEPSATSREPTPAQAALKTEQGGGTLEVETLRAVASARNEHGLRGVSREASTATPSTAPTMDPTPAGPTGSKKRRLVDSKVRKKGGSGGTKPGSKKRKVEDDQGRPSPTPSAKAAKTKGSKKSATGTPVAGSSPAPQSSPPPHQTPDDDDDEESGSDDGIYCICRKGDNHTWMIACDGSCQDWYHGKCVNVKESDGDLIEKYFCPRCTEAGEGYTTWKRMCRRDGCRRPARRDEQSKYCSDECGRLFFHSLAANLRSQVGTSSTSQKPRRERRKTNHTDGIVDGEDTEEDGASGPRGGTVSARDLKALTLSARDVNHFKDLGNSMLSPPATASPSSPTFAQEAPLSGPDAARVAEIEKEIQDLTKRLKLLKDRERLVSMVRDQVNAVAEREGVKPKDICGYDSRLNWSEGEFALWRATPKGKACFRQGTLDAEPEDQDKEDVEMRDAAEDGAPLVNGTGAKNGTGVEDTKKNHELISELLAPSDVCLKKRCQRHTQWVKIAQYDVSFESSVAKNTLQDLMADEREIRHRALVGLRKERKAQSGDDAMEGEDGVKEGWVEVLG</sequence>
<feature type="compositionally biased region" description="Basic and acidic residues" evidence="7">
    <location>
        <begin position="129"/>
        <end position="142"/>
    </location>
</feature>
<reference evidence="9 10" key="1">
    <citation type="submission" date="2017-01" db="EMBL/GenBank/DDBJ databases">
        <title>Draft genome sequence of Diplodia seriata F98.1, a fungal species involved in grapevine trunk diseases.</title>
        <authorList>
            <person name="Robert-Siegwald G."/>
            <person name="Vallet J."/>
            <person name="Abou-Mansour E."/>
            <person name="Xu J."/>
            <person name="Rey P."/>
            <person name="Bertsch C."/>
            <person name="Rego C."/>
            <person name="Larignon P."/>
            <person name="Fontaine F."/>
            <person name="Lebrun M.-H."/>
        </authorList>
    </citation>
    <scope>NUCLEOTIDE SEQUENCE [LARGE SCALE GENOMIC DNA]</scope>
    <source>
        <strain evidence="9 10">F98.1</strain>
    </source>
</reference>
<feature type="compositionally biased region" description="Low complexity" evidence="7">
    <location>
        <begin position="22"/>
        <end position="40"/>
    </location>
</feature>
<dbReference type="GO" id="GO:0045893">
    <property type="term" value="P:positive regulation of DNA-templated transcription"/>
    <property type="evidence" value="ECO:0007669"/>
    <property type="project" value="TreeGrafter"/>
</dbReference>
<dbReference type="Pfam" id="PF00628">
    <property type="entry name" value="PHD"/>
    <property type="match status" value="1"/>
</dbReference>
<dbReference type="EMBL" id="MSZU01000076">
    <property type="protein sequence ID" value="OMP87079.1"/>
    <property type="molecule type" value="Genomic_DNA"/>
</dbReference>
<feature type="region of interest" description="Disordered" evidence="7">
    <location>
        <begin position="1"/>
        <end position="408"/>
    </location>
</feature>
<dbReference type="STRING" id="420778.A0A1S8BI04"/>
<evidence type="ECO:0000256" key="5">
    <source>
        <dbReference type="ARBA" id="ARBA00023242"/>
    </source>
</evidence>
<comment type="caution">
    <text evidence="9">The sequence shown here is derived from an EMBL/GenBank/DDBJ whole genome shotgun (WGS) entry which is preliminary data.</text>
</comment>
<dbReference type="InterPro" id="IPR013083">
    <property type="entry name" value="Znf_RING/FYVE/PHD"/>
</dbReference>
<keyword evidence="5" id="KW-0539">Nucleus</keyword>
<comment type="subcellular location">
    <subcellularLocation>
        <location evidence="1">Nucleus</location>
    </subcellularLocation>
</comment>
<feature type="compositionally biased region" description="Polar residues" evidence="7">
    <location>
        <begin position="79"/>
        <end position="91"/>
    </location>
</feature>
<dbReference type="GO" id="GO:0008270">
    <property type="term" value="F:zinc ion binding"/>
    <property type="evidence" value="ECO:0007669"/>
    <property type="project" value="UniProtKB-KW"/>
</dbReference>
<keyword evidence="3 6" id="KW-0863">Zinc-finger</keyword>
<feature type="compositionally biased region" description="Low complexity" evidence="7">
    <location>
        <begin position="375"/>
        <end position="389"/>
    </location>
</feature>
<evidence type="ECO:0000256" key="2">
    <source>
        <dbReference type="ARBA" id="ARBA00022723"/>
    </source>
</evidence>
<feature type="domain" description="PHD-type" evidence="8">
    <location>
        <begin position="412"/>
        <end position="463"/>
    </location>
</feature>
<dbReference type="PROSITE" id="PS01359">
    <property type="entry name" value="ZF_PHD_1"/>
    <property type="match status" value="1"/>
</dbReference>
<dbReference type="PANTHER" id="PTHR46174:SF1">
    <property type="entry name" value="CXXC-TYPE ZINC FINGER PROTEIN 1"/>
    <property type="match status" value="1"/>
</dbReference>
<dbReference type="InterPro" id="IPR001965">
    <property type="entry name" value="Znf_PHD"/>
</dbReference>
<dbReference type="GO" id="GO:0048188">
    <property type="term" value="C:Set1C/COMPASS complex"/>
    <property type="evidence" value="ECO:0007669"/>
    <property type="project" value="InterPro"/>
</dbReference>
<feature type="compositionally biased region" description="Basic and acidic residues" evidence="7">
    <location>
        <begin position="212"/>
        <end position="221"/>
    </location>
</feature>
<feature type="compositionally biased region" description="Low complexity" evidence="7">
    <location>
        <begin position="303"/>
        <end position="317"/>
    </location>
</feature>
<dbReference type="InterPro" id="IPR037869">
    <property type="entry name" value="Spp1/CFP1"/>
</dbReference>
<dbReference type="OrthoDB" id="436852at2759"/>
<feature type="region of interest" description="Disordered" evidence="7">
    <location>
        <begin position="790"/>
        <end position="815"/>
    </location>
</feature>
<evidence type="ECO:0000259" key="8">
    <source>
        <dbReference type="PROSITE" id="PS50016"/>
    </source>
</evidence>
<name>A0A1S8BI04_9PEZI</name>
<feature type="compositionally biased region" description="Basic and acidic residues" evidence="7">
    <location>
        <begin position="804"/>
        <end position="815"/>
    </location>
</feature>
<feature type="compositionally biased region" description="Polar residues" evidence="7">
    <location>
        <begin position="222"/>
        <end position="233"/>
    </location>
</feature>
<feature type="compositionally biased region" description="Low complexity" evidence="7">
    <location>
        <begin position="580"/>
        <end position="591"/>
    </location>
</feature>
<dbReference type="PROSITE" id="PS50016">
    <property type="entry name" value="ZF_PHD_2"/>
    <property type="match status" value="1"/>
</dbReference>
<dbReference type="SUPFAM" id="SSF57903">
    <property type="entry name" value="FYVE/PHD zinc finger"/>
    <property type="match status" value="1"/>
</dbReference>
<evidence type="ECO:0000313" key="9">
    <source>
        <dbReference type="EMBL" id="OMP87079.1"/>
    </source>
</evidence>